<dbReference type="AlphaFoldDB" id="A0ABD0MXT3"/>
<comment type="caution">
    <text evidence="2">The sequence shown here is derived from an EMBL/GenBank/DDBJ whole genome shotgun (WGS) entry which is preliminary data.</text>
</comment>
<gene>
    <name evidence="2" type="ORF">M9458_049052</name>
</gene>
<reference evidence="2 3" key="1">
    <citation type="submission" date="2024-05" db="EMBL/GenBank/DDBJ databases">
        <title>Genome sequencing and assembly of Indian major carp, Cirrhinus mrigala (Hamilton, 1822).</title>
        <authorList>
            <person name="Mohindra V."/>
            <person name="Chowdhury L.M."/>
            <person name="Lal K."/>
            <person name="Jena J.K."/>
        </authorList>
    </citation>
    <scope>NUCLEOTIDE SEQUENCE [LARGE SCALE GENOMIC DNA]</scope>
    <source>
        <strain evidence="2">CM1030</strain>
        <tissue evidence="2">Blood</tissue>
    </source>
</reference>
<feature type="non-terminal residue" evidence="2">
    <location>
        <position position="1"/>
    </location>
</feature>
<name>A0ABD0MXT3_CIRMR</name>
<keyword evidence="3" id="KW-1185">Reference proteome</keyword>
<accession>A0ABD0MXT3</accession>
<evidence type="ECO:0000256" key="1">
    <source>
        <dbReference type="SAM" id="MobiDB-lite"/>
    </source>
</evidence>
<feature type="compositionally biased region" description="Acidic residues" evidence="1">
    <location>
        <begin position="1"/>
        <end position="13"/>
    </location>
</feature>
<organism evidence="2 3">
    <name type="scientific">Cirrhinus mrigala</name>
    <name type="common">Mrigala</name>
    <dbReference type="NCBI Taxonomy" id="683832"/>
    <lineage>
        <taxon>Eukaryota</taxon>
        <taxon>Metazoa</taxon>
        <taxon>Chordata</taxon>
        <taxon>Craniata</taxon>
        <taxon>Vertebrata</taxon>
        <taxon>Euteleostomi</taxon>
        <taxon>Actinopterygii</taxon>
        <taxon>Neopterygii</taxon>
        <taxon>Teleostei</taxon>
        <taxon>Ostariophysi</taxon>
        <taxon>Cypriniformes</taxon>
        <taxon>Cyprinidae</taxon>
        <taxon>Labeoninae</taxon>
        <taxon>Labeonini</taxon>
        <taxon>Cirrhinus</taxon>
    </lineage>
</organism>
<feature type="compositionally biased region" description="Polar residues" evidence="1">
    <location>
        <begin position="14"/>
        <end position="33"/>
    </location>
</feature>
<protein>
    <submittedName>
        <fullName evidence="2">Uncharacterized protein</fullName>
    </submittedName>
</protein>
<feature type="region of interest" description="Disordered" evidence="1">
    <location>
        <begin position="1"/>
        <end position="33"/>
    </location>
</feature>
<proteinExistence type="predicted"/>
<dbReference type="EMBL" id="JAMKFB020000025">
    <property type="protein sequence ID" value="KAL0154789.1"/>
    <property type="molecule type" value="Genomic_DNA"/>
</dbReference>
<sequence length="55" mass="6097">VPIQEEIQEDQESGSETSDSVSNSGQPLSQNTNNVTLITLNSEGKIHEWTVFCFK</sequence>
<feature type="non-terminal residue" evidence="2">
    <location>
        <position position="55"/>
    </location>
</feature>
<dbReference type="Proteomes" id="UP001529510">
    <property type="component" value="Unassembled WGS sequence"/>
</dbReference>
<evidence type="ECO:0000313" key="2">
    <source>
        <dbReference type="EMBL" id="KAL0154789.1"/>
    </source>
</evidence>
<evidence type="ECO:0000313" key="3">
    <source>
        <dbReference type="Proteomes" id="UP001529510"/>
    </source>
</evidence>